<accession>A0A1G6QU34</accession>
<organism evidence="1 2">
    <name type="scientific">Algoriphagus faecimaris</name>
    <dbReference type="NCBI Taxonomy" id="686796"/>
    <lineage>
        <taxon>Bacteria</taxon>
        <taxon>Pseudomonadati</taxon>
        <taxon>Bacteroidota</taxon>
        <taxon>Cytophagia</taxon>
        <taxon>Cytophagales</taxon>
        <taxon>Cyclobacteriaceae</taxon>
        <taxon>Algoriphagus</taxon>
    </lineage>
</organism>
<name>A0A1G6QU34_9BACT</name>
<evidence type="ECO:0000313" key="2">
    <source>
        <dbReference type="Proteomes" id="UP000199060"/>
    </source>
</evidence>
<dbReference type="AlphaFoldDB" id="A0A1G6QU34"/>
<dbReference type="EMBL" id="FNAC01000010">
    <property type="protein sequence ID" value="SDC95801.1"/>
    <property type="molecule type" value="Genomic_DNA"/>
</dbReference>
<gene>
    <name evidence="1" type="ORF">SAMN04488104_101088</name>
</gene>
<reference evidence="2" key="1">
    <citation type="submission" date="2016-10" db="EMBL/GenBank/DDBJ databases">
        <authorList>
            <person name="Varghese N."/>
            <person name="Submissions S."/>
        </authorList>
    </citation>
    <scope>NUCLEOTIDE SEQUENCE [LARGE SCALE GENOMIC DNA]</scope>
    <source>
        <strain evidence="2">DSM 23095</strain>
    </source>
</reference>
<dbReference type="RefSeq" id="WP_139162687.1">
    <property type="nucleotide sequence ID" value="NZ_FNAC01000010.1"/>
</dbReference>
<dbReference type="Proteomes" id="UP000199060">
    <property type="component" value="Unassembled WGS sequence"/>
</dbReference>
<proteinExistence type="predicted"/>
<protein>
    <submittedName>
        <fullName evidence="1">Uncharacterized protein</fullName>
    </submittedName>
</protein>
<sequence length="65" mass="7219">MSNLGGLLGKGPQYPFFMTFNFRVADNKLPVELTGGVFRFPLSFKLGRQCTYLSCGRYSSIGYLG</sequence>
<keyword evidence="2" id="KW-1185">Reference proteome</keyword>
<evidence type="ECO:0000313" key="1">
    <source>
        <dbReference type="EMBL" id="SDC95801.1"/>
    </source>
</evidence>